<reference evidence="5" key="2">
    <citation type="submission" date="2016-10" db="EMBL/GenBank/DDBJ databases">
        <authorList>
            <person name="Varghese N."/>
            <person name="Submissions S."/>
        </authorList>
    </citation>
    <scope>NUCLEOTIDE SEQUENCE [LARGE SCALE GENOMIC DNA]</scope>
    <source>
        <strain evidence="5">LMG 25555</strain>
    </source>
</reference>
<dbReference type="Pfam" id="PF03413">
    <property type="entry name" value="PepSY"/>
    <property type="match status" value="1"/>
</dbReference>
<feature type="signal peptide" evidence="1">
    <location>
        <begin position="1"/>
        <end position="22"/>
    </location>
</feature>
<organism evidence="3">
    <name type="scientific">Pseudomonas deceptionensis</name>
    <dbReference type="NCBI Taxonomy" id="882211"/>
    <lineage>
        <taxon>Bacteria</taxon>
        <taxon>Pseudomonadati</taxon>
        <taxon>Pseudomonadota</taxon>
        <taxon>Gammaproteobacteria</taxon>
        <taxon>Pseudomonadales</taxon>
        <taxon>Pseudomonadaceae</taxon>
        <taxon>Pseudomonas</taxon>
    </lineage>
</organism>
<accession>A0A0F6P9J5</accession>
<dbReference type="EMBL" id="FNUD01000002">
    <property type="protein sequence ID" value="SEF08067.1"/>
    <property type="molecule type" value="Genomic_DNA"/>
</dbReference>
<gene>
    <name evidence="4" type="ORF">SAMN04489800_4415</name>
</gene>
<keyword evidence="5" id="KW-1185">Reference proteome</keyword>
<name>A0A0F6P9J5_PSEDM</name>
<evidence type="ECO:0000256" key="1">
    <source>
        <dbReference type="SAM" id="SignalP"/>
    </source>
</evidence>
<dbReference type="OrthoDB" id="5772663at2"/>
<dbReference type="InterPro" id="IPR025711">
    <property type="entry name" value="PepSY"/>
</dbReference>
<proteinExistence type="predicted"/>
<dbReference type="RefSeq" id="WP_048359796.1">
    <property type="nucleotide sequence ID" value="NZ_FNUD01000002.1"/>
</dbReference>
<dbReference type="AlphaFoldDB" id="A0A0F6P9J5"/>
<feature type="chain" id="PRO_5015038520" evidence="1">
    <location>
        <begin position="23"/>
        <end position="101"/>
    </location>
</feature>
<dbReference type="EMBL" id="KM030271">
    <property type="protein sequence ID" value="AJE75771.1"/>
    <property type="molecule type" value="Genomic_DNA"/>
</dbReference>
<reference evidence="3" key="1">
    <citation type="journal article" date="2015" name="Nat. Commun.">
        <title>A novel pathway producing dimethylsulphide in bacteria is widespread in soil environments.</title>
        <authorList>
            <person name="Carrion O."/>
            <person name="Curson A.R."/>
            <person name="Kumaresan D."/>
            <person name="Fu Y."/>
            <person name="Lang A.S."/>
            <person name="Mercade E."/>
            <person name="Todd J.D."/>
        </authorList>
    </citation>
    <scope>NUCLEOTIDE SEQUENCE</scope>
    <source>
        <strain evidence="3">M1T</strain>
    </source>
</reference>
<dbReference type="Proteomes" id="UP000183613">
    <property type="component" value="Unassembled WGS sequence"/>
</dbReference>
<protein>
    <submittedName>
        <fullName evidence="3">Peptidase M4</fullName>
    </submittedName>
    <submittedName>
        <fullName evidence="4">Peptidase propeptide and YPEB domain-containing protein</fullName>
    </submittedName>
</protein>
<keyword evidence="1" id="KW-0732">Signal</keyword>
<dbReference type="PATRIC" id="fig|882211.3.peg.2018"/>
<evidence type="ECO:0000313" key="3">
    <source>
        <dbReference type="EMBL" id="AJE75771.1"/>
    </source>
</evidence>
<evidence type="ECO:0000313" key="5">
    <source>
        <dbReference type="Proteomes" id="UP000183613"/>
    </source>
</evidence>
<sequence length="101" mass="10988">MKALNLVFATVALTLTAGLAQADVRPDHIPDLLKSGEITSFEKLNQAALAKHPGATILDTELDHSYGKLVYEVELRDTKGVKWDVGIDAKTAEVLQDKQDT</sequence>
<evidence type="ECO:0000313" key="4">
    <source>
        <dbReference type="EMBL" id="SEF08067.1"/>
    </source>
</evidence>
<reference evidence="4" key="3">
    <citation type="submission" date="2016-10" db="EMBL/GenBank/DDBJ databases">
        <authorList>
            <person name="de Groot N.N."/>
        </authorList>
    </citation>
    <scope>NUCLEOTIDE SEQUENCE [LARGE SCALE GENOMIC DNA]</scope>
    <source>
        <strain evidence="4">LMG 25555</strain>
    </source>
</reference>
<evidence type="ECO:0000259" key="2">
    <source>
        <dbReference type="Pfam" id="PF03413"/>
    </source>
</evidence>
<dbReference type="Gene3D" id="3.10.450.40">
    <property type="match status" value="1"/>
</dbReference>
<feature type="domain" description="PepSY" evidence="2">
    <location>
        <begin position="40"/>
        <end position="95"/>
    </location>
</feature>